<keyword evidence="10" id="KW-1185">Reference proteome</keyword>
<protein>
    <submittedName>
        <fullName evidence="11 12">Putative fgf receptor activating protein</fullName>
    </submittedName>
</protein>
<evidence type="ECO:0000256" key="6">
    <source>
        <dbReference type="ARBA" id="ARBA00023034"/>
    </source>
</evidence>
<dbReference type="WBParaSite" id="Smp_138810.2">
    <property type="protein sequence ID" value="Smp_138810.2"/>
    <property type="gene ID" value="Smp_138810"/>
</dbReference>
<dbReference type="PANTHER" id="PTHR12892">
    <property type="entry name" value="FGF RECEPTOR ACTIVATING PROTEIN 1"/>
    <property type="match status" value="1"/>
</dbReference>
<proteinExistence type="inferred from homology"/>
<evidence type="ECO:0000256" key="3">
    <source>
        <dbReference type="ARBA" id="ARBA00022502"/>
    </source>
</evidence>
<dbReference type="GO" id="GO:0006506">
    <property type="term" value="P:GPI anchor biosynthetic process"/>
    <property type="evidence" value="ECO:0007669"/>
    <property type="project" value="UniProtKB-KW"/>
</dbReference>
<keyword evidence="7 8" id="KW-0472">Membrane</keyword>
<dbReference type="Proteomes" id="UP000008854">
    <property type="component" value="Unassembled WGS sequence"/>
</dbReference>
<feature type="domain" description="CWH43-like N-terminal" evidence="9">
    <location>
        <begin position="2"/>
        <end position="167"/>
    </location>
</feature>
<evidence type="ECO:0000313" key="11">
    <source>
        <dbReference type="WBParaSite" id="Smp_138810.1"/>
    </source>
</evidence>
<evidence type="ECO:0000313" key="12">
    <source>
        <dbReference type="WBParaSite" id="Smp_138810.2"/>
    </source>
</evidence>
<organism evidence="10 11">
    <name type="scientific">Schistosoma mansoni</name>
    <name type="common">Blood fluke</name>
    <dbReference type="NCBI Taxonomy" id="6183"/>
    <lineage>
        <taxon>Eukaryota</taxon>
        <taxon>Metazoa</taxon>
        <taxon>Spiralia</taxon>
        <taxon>Lophotrochozoa</taxon>
        <taxon>Platyhelminthes</taxon>
        <taxon>Trematoda</taxon>
        <taxon>Digenea</taxon>
        <taxon>Strigeidida</taxon>
        <taxon>Schistosomatoidea</taxon>
        <taxon>Schistosomatidae</taxon>
        <taxon>Schistosoma</taxon>
    </lineage>
</organism>
<feature type="transmembrane region" description="Helical" evidence="8">
    <location>
        <begin position="138"/>
        <end position="160"/>
    </location>
</feature>
<feature type="transmembrane region" description="Helical" evidence="8">
    <location>
        <begin position="6"/>
        <end position="22"/>
    </location>
</feature>
<feature type="transmembrane region" description="Helical" evidence="8">
    <location>
        <begin position="111"/>
        <end position="132"/>
    </location>
</feature>
<comment type="similarity">
    <text evidence="2">Belongs to the PGAP2 family.</text>
</comment>
<dbReference type="GO" id="GO:0000139">
    <property type="term" value="C:Golgi membrane"/>
    <property type="evidence" value="ECO:0007669"/>
    <property type="project" value="UniProtKB-SubCell"/>
</dbReference>
<evidence type="ECO:0000256" key="8">
    <source>
        <dbReference type="SAM" id="Phobius"/>
    </source>
</evidence>
<dbReference type="InterPro" id="IPR019402">
    <property type="entry name" value="CWH43_N"/>
</dbReference>
<evidence type="ECO:0000256" key="2">
    <source>
        <dbReference type="ARBA" id="ARBA00007414"/>
    </source>
</evidence>
<evidence type="ECO:0000256" key="5">
    <source>
        <dbReference type="ARBA" id="ARBA00022989"/>
    </source>
</evidence>
<sequence>MWIISILITSAGRLLILFNSYINSRNLFNSLSGKGHICISNLSYLSSFIEIFSLNMLSIVSSSDNYIQHRNYFCAFALFSVVYMITDVYVLQLRLKTIENAFLSNILRKKIRLMTFYLVCLLVLILCFWIHMTFCPPYAHTVLSAVEYAAIFANIIYHYTTSNTFEDISMRKMITYFCTGRTIPFVNMKSEQPLLEVK</sequence>
<dbReference type="Pfam" id="PF10277">
    <property type="entry name" value="Frag1"/>
    <property type="match status" value="1"/>
</dbReference>
<keyword evidence="4 8" id="KW-0812">Transmembrane</keyword>
<keyword evidence="5 8" id="KW-1133">Transmembrane helix</keyword>
<reference evidence="11" key="2">
    <citation type="submission" date="2018-12" db="UniProtKB">
        <authorList>
            <consortium name="WormBaseParasite"/>
        </authorList>
    </citation>
    <scope>IDENTIFICATION</scope>
    <source>
        <strain evidence="11 12">Puerto Rican</strain>
    </source>
</reference>
<evidence type="ECO:0000256" key="1">
    <source>
        <dbReference type="ARBA" id="ARBA00004653"/>
    </source>
</evidence>
<keyword evidence="6" id="KW-0333">Golgi apparatus</keyword>
<keyword evidence="3" id="KW-0337">GPI-anchor biosynthesis</keyword>
<feature type="transmembrane region" description="Helical" evidence="8">
    <location>
        <begin position="42"/>
        <end position="60"/>
    </location>
</feature>
<evidence type="ECO:0000256" key="4">
    <source>
        <dbReference type="ARBA" id="ARBA00022692"/>
    </source>
</evidence>
<evidence type="ECO:0000259" key="9">
    <source>
        <dbReference type="Pfam" id="PF10277"/>
    </source>
</evidence>
<dbReference type="PANTHER" id="PTHR12892:SF11">
    <property type="entry name" value="POST-GPI ATTACHMENT TO PROTEINS FACTOR 2"/>
    <property type="match status" value="1"/>
</dbReference>
<dbReference type="GO" id="GO:0005789">
    <property type="term" value="C:endoplasmic reticulum membrane"/>
    <property type="evidence" value="ECO:0007669"/>
    <property type="project" value="TreeGrafter"/>
</dbReference>
<dbReference type="WBParaSite" id="Smp_138810.1">
    <property type="protein sequence ID" value="Smp_138810.1"/>
    <property type="gene ID" value="Smp_138810"/>
</dbReference>
<feature type="transmembrane region" description="Helical" evidence="8">
    <location>
        <begin position="72"/>
        <end position="91"/>
    </location>
</feature>
<reference evidence="10" key="1">
    <citation type="journal article" date="2012" name="PLoS Negl. Trop. Dis.">
        <title>A systematically improved high quality genome and transcriptome of the human blood fluke Schistosoma mansoni.</title>
        <authorList>
            <person name="Protasio A.V."/>
            <person name="Tsai I.J."/>
            <person name="Babbage A."/>
            <person name="Nichol S."/>
            <person name="Hunt M."/>
            <person name="Aslett M.A."/>
            <person name="De Silva N."/>
            <person name="Velarde G.S."/>
            <person name="Anderson T.J."/>
            <person name="Clark R.C."/>
            <person name="Davidson C."/>
            <person name="Dillon G.P."/>
            <person name="Holroyd N.E."/>
            <person name="LoVerde P.T."/>
            <person name="Lloyd C."/>
            <person name="McQuillan J."/>
            <person name="Oliveira G."/>
            <person name="Otto T.D."/>
            <person name="Parker-Manuel S.J."/>
            <person name="Quail M.A."/>
            <person name="Wilson R.A."/>
            <person name="Zerlotini A."/>
            <person name="Dunne D.W."/>
            <person name="Berriman M."/>
        </authorList>
    </citation>
    <scope>NUCLEOTIDE SEQUENCE [LARGE SCALE GENOMIC DNA]</scope>
    <source>
        <strain evidence="10">Puerto Rican</strain>
    </source>
</reference>
<evidence type="ECO:0000313" key="10">
    <source>
        <dbReference type="Proteomes" id="UP000008854"/>
    </source>
</evidence>
<comment type="subcellular location">
    <subcellularLocation>
        <location evidence="1">Golgi apparatus membrane</location>
        <topology evidence="1">Multi-pass membrane protein</topology>
    </subcellularLocation>
</comment>
<evidence type="ECO:0000256" key="7">
    <source>
        <dbReference type="ARBA" id="ARBA00023136"/>
    </source>
</evidence>
<dbReference type="AlphaFoldDB" id="A0A3Q0KN21"/>
<dbReference type="InterPro" id="IPR039545">
    <property type="entry name" value="PGAP2"/>
</dbReference>
<name>A0A3Q0KN21_SCHMA</name>
<accession>A0A3Q0KN21</accession>